<feature type="domain" description="Peptidase S26" evidence="4">
    <location>
        <begin position="26"/>
        <end position="174"/>
    </location>
</feature>
<dbReference type="STRING" id="142588.SAMN04488559_101299"/>
<dbReference type="NCBIfam" id="TIGR02227">
    <property type="entry name" value="sigpep_I_bact"/>
    <property type="match status" value="1"/>
</dbReference>
<evidence type="ECO:0000259" key="4">
    <source>
        <dbReference type="Pfam" id="PF10502"/>
    </source>
</evidence>
<evidence type="ECO:0000313" key="6">
    <source>
        <dbReference type="Proteomes" id="UP000198948"/>
    </source>
</evidence>
<dbReference type="PANTHER" id="PTHR43390:SF1">
    <property type="entry name" value="CHLOROPLAST PROCESSING PEPTIDASE"/>
    <property type="match status" value="1"/>
</dbReference>
<dbReference type="EMBL" id="FOHA01000001">
    <property type="protein sequence ID" value="SER54470.1"/>
    <property type="molecule type" value="Genomic_DNA"/>
</dbReference>
<keyword evidence="6" id="KW-1185">Reference proteome</keyword>
<dbReference type="InterPro" id="IPR000223">
    <property type="entry name" value="Pept_S26A_signal_pept_1"/>
</dbReference>
<dbReference type="PRINTS" id="PR00727">
    <property type="entry name" value="LEADERPTASE"/>
</dbReference>
<dbReference type="GO" id="GO:0009003">
    <property type="term" value="F:signal peptidase activity"/>
    <property type="evidence" value="ECO:0007669"/>
    <property type="project" value="UniProtKB-EC"/>
</dbReference>
<keyword evidence="3" id="KW-0812">Transmembrane</keyword>
<dbReference type="GO" id="GO:0006465">
    <property type="term" value="P:signal peptide processing"/>
    <property type="evidence" value="ECO:0007669"/>
    <property type="project" value="InterPro"/>
</dbReference>
<dbReference type="InterPro" id="IPR019533">
    <property type="entry name" value="Peptidase_S26"/>
</dbReference>
<dbReference type="Pfam" id="PF10502">
    <property type="entry name" value="Peptidase_S26"/>
    <property type="match status" value="1"/>
</dbReference>
<dbReference type="Proteomes" id="UP000198948">
    <property type="component" value="Unassembled WGS sequence"/>
</dbReference>
<keyword evidence="3" id="KW-1133">Transmembrane helix</keyword>
<comment type="subcellular location">
    <subcellularLocation>
        <location evidence="1">Cell membrane</location>
        <topology evidence="1">Single-pass type II membrane protein</topology>
    </subcellularLocation>
    <subcellularLocation>
        <location evidence="3">Membrane</location>
        <topology evidence="3">Single-pass type II membrane protein</topology>
    </subcellularLocation>
</comment>
<reference evidence="5 6" key="1">
    <citation type="submission" date="2016-10" db="EMBL/GenBank/DDBJ databases">
        <authorList>
            <person name="de Groot N.N."/>
        </authorList>
    </citation>
    <scope>NUCLEOTIDE SEQUENCE [LARGE SCALE GENOMIC DNA]</scope>
    <source>
        <strain evidence="5 6">DSM 13760</strain>
    </source>
</reference>
<comment type="catalytic activity">
    <reaction evidence="3">
        <text>Cleavage of hydrophobic, N-terminal signal or leader sequences from secreted and periplasmic proteins.</text>
        <dbReference type="EC" id="3.4.21.89"/>
    </reaction>
</comment>
<dbReference type="SUPFAM" id="SSF51306">
    <property type="entry name" value="LexA/Signal peptidase"/>
    <property type="match status" value="1"/>
</dbReference>
<comment type="similarity">
    <text evidence="2 3">Belongs to the peptidase S26 family.</text>
</comment>
<dbReference type="InterPro" id="IPR036286">
    <property type="entry name" value="LexA/Signal_pep-like_sf"/>
</dbReference>
<dbReference type="PANTHER" id="PTHR43390">
    <property type="entry name" value="SIGNAL PEPTIDASE I"/>
    <property type="match status" value="1"/>
</dbReference>
<dbReference type="GO" id="GO:0005886">
    <property type="term" value="C:plasma membrane"/>
    <property type="evidence" value="ECO:0007669"/>
    <property type="project" value="UniProtKB-SubCell"/>
</dbReference>
<evidence type="ECO:0000313" key="5">
    <source>
        <dbReference type="EMBL" id="SER54470.1"/>
    </source>
</evidence>
<keyword evidence="3" id="KW-0645">Protease</keyword>
<name>A0A1H9Q204_9LACT</name>
<keyword evidence="3" id="KW-0472">Membrane</keyword>
<feature type="transmembrane region" description="Helical" evidence="3">
    <location>
        <begin position="21"/>
        <end position="46"/>
    </location>
</feature>
<sequence length="181" mass="20808">MVKFPQKKNLNTKKELSLMDDLVYLLVKIVALILLFVLLFTFVFGIHRVGNASMNPSVKEGDILLFYRLDHNYHSGDIVVLEKNKKKQVMRIVAVSGDEVDITKDGLKVNGHPQYGLEKSYIMENTEQFVEGITFPIILKKNEFFVLGDSREHAEDSRIYGPVSTEEMLGKIMTVIRRRNF</sequence>
<protein>
    <recommendedName>
        <fullName evidence="3">Signal peptidase I</fullName>
        <ecNumber evidence="3">3.4.21.89</ecNumber>
    </recommendedName>
</protein>
<dbReference type="CDD" id="cd06530">
    <property type="entry name" value="S26_SPase_I"/>
    <property type="match status" value="1"/>
</dbReference>
<dbReference type="AlphaFoldDB" id="A0A1H9Q204"/>
<proteinExistence type="inferred from homology"/>
<gene>
    <name evidence="5" type="ORF">SAMN04488559_101299</name>
</gene>
<evidence type="ECO:0000256" key="3">
    <source>
        <dbReference type="RuleBase" id="RU362042"/>
    </source>
</evidence>
<dbReference type="EC" id="3.4.21.89" evidence="3"/>
<organism evidence="5 6">
    <name type="scientific">Isobaculum melis</name>
    <dbReference type="NCBI Taxonomy" id="142588"/>
    <lineage>
        <taxon>Bacteria</taxon>
        <taxon>Bacillati</taxon>
        <taxon>Bacillota</taxon>
        <taxon>Bacilli</taxon>
        <taxon>Lactobacillales</taxon>
        <taxon>Carnobacteriaceae</taxon>
        <taxon>Isobaculum</taxon>
    </lineage>
</organism>
<dbReference type="Gene3D" id="2.10.109.10">
    <property type="entry name" value="Umud Fragment, subunit A"/>
    <property type="match status" value="1"/>
</dbReference>
<dbReference type="GO" id="GO:0004252">
    <property type="term" value="F:serine-type endopeptidase activity"/>
    <property type="evidence" value="ECO:0007669"/>
    <property type="project" value="InterPro"/>
</dbReference>
<keyword evidence="3" id="KW-0378">Hydrolase</keyword>
<accession>A0A1H9Q204</accession>
<evidence type="ECO:0000256" key="2">
    <source>
        <dbReference type="ARBA" id="ARBA00009370"/>
    </source>
</evidence>
<evidence type="ECO:0000256" key="1">
    <source>
        <dbReference type="ARBA" id="ARBA00004401"/>
    </source>
</evidence>